<name>A0A4Y9ZCM4_9AGAM</name>
<dbReference type="SMART" id="SM01206">
    <property type="entry name" value="Fibrillarin"/>
    <property type="match status" value="1"/>
</dbReference>
<dbReference type="PANTHER" id="PTHR10050">
    <property type="entry name" value="DOLICHYL-PHOSPHATE-MANNOSE--PROTEIN MANNOSYLTRANSFERASE"/>
    <property type="match status" value="1"/>
</dbReference>
<evidence type="ECO:0000256" key="15">
    <source>
        <dbReference type="ARBA" id="ARBA00022884"/>
    </source>
</evidence>
<dbReference type="FunFam" id="2.80.10.50:FF:000012">
    <property type="entry name" value="Protein O-mannosyl-transferase 1"/>
    <property type="match status" value="1"/>
</dbReference>
<evidence type="ECO:0000256" key="23">
    <source>
        <dbReference type="SAM" id="Phobius"/>
    </source>
</evidence>
<feature type="region of interest" description="Disordered" evidence="22">
    <location>
        <begin position="381"/>
        <end position="402"/>
    </location>
</feature>
<dbReference type="Gene3D" id="2.80.10.50">
    <property type="match status" value="1"/>
</dbReference>
<evidence type="ECO:0000256" key="19">
    <source>
        <dbReference type="ARBA" id="ARBA00023274"/>
    </source>
</evidence>
<dbReference type="InterPro" id="IPR029063">
    <property type="entry name" value="SAM-dependent_MTases_sf"/>
</dbReference>
<dbReference type="CDD" id="cd23284">
    <property type="entry name" value="beta-trefoil_MIR_PMT2-like"/>
    <property type="match status" value="1"/>
</dbReference>
<dbReference type="SUPFAM" id="SSF53335">
    <property type="entry name" value="S-adenosyl-L-methionine-dependent methyltransferases"/>
    <property type="match status" value="1"/>
</dbReference>
<evidence type="ECO:0000256" key="13">
    <source>
        <dbReference type="ARBA" id="ARBA00022737"/>
    </source>
</evidence>
<evidence type="ECO:0000256" key="5">
    <source>
        <dbReference type="ARBA" id="ARBA00010632"/>
    </source>
</evidence>
<evidence type="ECO:0000256" key="4">
    <source>
        <dbReference type="ARBA" id="ARBA00007222"/>
    </source>
</evidence>
<dbReference type="AlphaFoldDB" id="A0A4Y9ZCM4"/>
<keyword evidence="18" id="KW-0539">Nucleus</keyword>
<evidence type="ECO:0000256" key="14">
    <source>
        <dbReference type="ARBA" id="ARBA00022824"/>
    </source>
</evidence>
<evidence type="ECO:0000256" key="12">
    <source>
        <dbReference type="ARBA" id="ARBA00022692"/>
    </source>
</evidence>
<keyword evidence="9" id="KW-0328">Glycosyltransferase</keyword>
<dbReference type="HAMAP" id="MF_00351">
    <property type="entry name" value="RNA_methyltransf_FlpA"/>
    <property type="match status" value="1"/>
</dbReference>
<keyword evidence="17 23" id="KW-0472">Membrane</keyword>
<evidence type="ECO:0000259" key="24">
    <source>
        <dbReference type="PROSITE" id="PS50919"/>
    </source>
</evidence>
<proteinExistence type="inferred from homology"/>
<comment type="caution">
    <text evidence="25">The sequence shown here is derived from an EMBL/GenBank/DDBJ whole genome shotgun (WGS) entry which is preliminary data.</text>
</comment>
<evidence type="ECO:0000256" key="11">
    <source>
        <dbReference type="ARBA" id="ARBA00022691"/>
    </source>
</evidence>
<dbReference type="SMART" id="SM00472">
    <property type="entry name" value="MIR"/>
    <property type="match status" value="3"/>
</dbReference>
<dbReference type="Gene3D" id="3.40.50.150">
    <property type="entry name" value="Vaccinia Virus protein VP39"/>
    <property type="match status" value="1"/>
</dbReference>
<dbReference type="GO" id="GO:0005789">
    <property type="term" value="C:endoplasmic reticulum membrane"/>
    <property type="evidence" value="ECO:0007669"/>
    <property type="project" value="UniProtKB-SubCell"/>
</dbReference>
<keyword evidence="7" id="KW-0698">rRNA processing</keyword>
<feature type="domain" description="MIR" evidence="24">
    <location>
        <begin position="768"/>
        <end position="822"/>
    </location>
</feature>
<dbReference type="Pfam" id="PF02815">
    <property type="entry name" value="MIR"/>
    <property type="match status" value="1"/>
</dbReference>
<dbReference type="CDD" id="cd02440">
    <property type="entry name" value="AdoMet_MTases"/>
    <property type="match status" value="1"/>
</dbReference>
<keyword evidence="19" id="KW-0687">Ribonucleoprotein</keyword>
<dbReference type="GO" id="GO:0004169">
    <property type="term" value="F:dolichyl-phosphate-mannose-protein mannosyltransferase activity"/>
    <property type="evidence" value="ECO:0007669"/>
    <property type="project" value="UniProtKB-EC"/>
</dbReference>
<comment type="catalytic activity">
    <reaction evidence="21">
        <text>a di-trans,poly-cis-dolichyl beta-D-mannosyl phosphate + L-seryl-[protein] = 3-O-(alpha-D-mannosyl)-L-seryl-[protein] + a di-trans,poly-cis-dolichyl phosphate + H(+)</text>
        <dbReference type="Rhea" id="RHEA:17377"/>
        <dbReference type="Rhea" id="RHEA-COMP:9863"/>
        <dbReference type="Rhea" id="RHEA-COMP:13546"/>
        <dbReference type="Rhea" id="RHEA-COMP:19498"/>
        <dbReference type="Rhea" id="RHEA-COMP:19501"/>
        <dbReference type="ChEBI" id="CHEBI:15378"/>
        <dbReference type="ChEBI" id="CHEBI:29999"/>
        <dbReference type="ChEBI" id="CHEBI:57683"/>
        <dbReference type="ChEBI" id="CHEBI:58211"/>
        <dbReference type="ChEBI" id="CHEBI:137321"/>
        <dbReference type="EC" id="2.4.1.109"/>
    </reaction>
</comment>
<dbReference type="GO" id="GO:0003723">
    <property type="term" value="F:RNA binding"/>
    <property type="evidence" value="ECO:0007669"/>
    <property type="project" value="UniProtKB-KW"/>
</dbReference>
<evidence type="ECO:0000256" key="17">
    <source>
        <dbReference type="ARBA" id="ARBA00023136"/>
    </source>
</evidence>
<evidence type="ECO:0000256" key="21">
    <source>
        <dbReference type="ARBA" id="ARBA00045102"/>
    </source>
</evidence>
<keyword evidence="15" id="KW-0694">RNA-binding</keyword>
<dbReference type="InterPro" id="IPR032421">
    <property type="entry name" value="PMT_4TMC"/>
</dbReference>
<dbReference type="InterPro" id="IPR036300">
    <property type="entry name" value="MIR_dom_sf"/>
</dbReference>
<feature type="transmembrane region" description="Helical" evidence="23">
    <location>
        <begin position="611"/>
        <end position="641"/>
    </location>
</feature>
<dbReference type="GO" id="GO:0008168">
    <property type="term" value="F:methyltransferase activity"/>
    <property type="evidence" value="ECO:0007669"/>
    <property type="project" value="UniProtKB-KW"/>
</dbReference>
<keyword evidence="11" id="KW-0949">S-adenosyl-L-methionine</keyword>
<comment type="catalytic activity">
    <reaction evidence="20">
        <text>a di-trans,poly-cis-dolichyl beta-D-mannosyl phosphate + L-threonyl-[protein] = 3-O-(alpha-D-mannosyl)-L-threonyl-[protein] + a di-trans,poly-cis-dolichyl phosphate + H(+)</text>
        <dbReference type="Rhea" id="RHEA:53396"/>
        <dbReference type="Rhea" id="RHEA-COMP:11060"/>
        <dbReference type="Rhea" id="RHEA-COMP:13547"/>
        <dbReference type="Rhea" id="RHEA-COMP:19498"/>
        <dbReference type="Rhea" id="RHEA-COMP:19501"/>
        <dbReference type="ChEBI" id="CHEBI:15378"/>
        <dbReference type="ChEBI" id="CHEBI:30013"/>
        <dbReference type="ChEBI" id="CHEBI:57683"/>
        <dbReference type="ChEBI" id="CHEBI:58211"/>
        <dbReference type="ChEBI" id="CHEBI:137323"/>
        <dbReference type="EC" id="2.4.1.109"/>
    </reaction>
</comment>
<feature type="transmembrane region" description="Helical" evidence="23">
    <location>
        <begin position="715"/>
        <end position="734"/>
    </location>
</feature>
<dbReference type="Gene3D" id="3.30.200.20">
    <property type="entry name" value="Phosphorylase Kinase, domain 1"/>
    <property type="match status" value="1"/>
</dbReference>
<dbReference type="EC" id="2.4.1.109" evidence="6"/>
<feature type="domain" description="MIR" evidence="24">
    <location>
        <begin position="834"/>
        <end position="890"/>
    </location>
</feature>
<dbReference type="InterPro" id="IPR003342">
    <property type="entry name" value="ArnT-like_N"/>
</dbReference>
<comment type="similarity">
    <text evidence="5">Belongs to the methyltransferase superfamily. Fibrillarin family.</text>
</comment>
<evidence type="ECO:0000256" key="10">
    <source>
        <dbReference type="ARBA" id="ARBA00022679"/>
    </source>
</evidence>
<feature type="transmembrane region" description="Helical" evidence="23">
    <location>
        <begin position="1074"/>
        <end position="1093"/>
    </location>
</feature>
<dbReference type="GO" id="GO:0005730">
    <property type="term" value="C:nucleolus"/>
    <property type="evidence" value="ECO:0007669"/>
    <property type="project" value="UniProtKB-SubCell"/>
</dbReference>
<sequence length="1181" mass="132549">MAHATCSRASLNIVPPLKVIEDAPGYGYRPSIEGEFPSECPGMNNIGRLRKFTGATPSYCAKISTDTDLFLARVEVIQEAVEDSEVVAAAVIVVDGAEALAVGAEEEDLVGAVEDVVVEVEVPAAVESSRSVAMGVVVEALVEEEDADGVHPGAVVEARAAQGAGKDSMLVTKNLVPGESVYGEKRISVEGGEDGTKVEYRVWNPFRSKLAAGVLGGMENIFIAPGKKVLYLGAASGTSVSHVADIVGPEGVVYAVEFSPRSGRDLINMAKKRTNVIPIIEDARLPQRYRMLMSTVDVIFADVAQPDQARIVAHNAHSFLKEGGHVVISIKANCIDSTVPAEAVFTQEVAKLRSEKFKPLEQITLEPYERDHAMVTGDIAITVDSPPPTPPRTSSSDFEEVNYPAYSPYGRREEELPLHMSEDTAARRRVGHGHVNGENKEHVESEKSWIYDDEGKDVYAKAGAHQTFTGRPPRKAPPPPPSNLREFFEQNLDHLPPAIYTLLSCWTRFHKIGKSDIVVWDEAHFGKFGSHYLKREFYFDVHPPLGKMLVGLAGLLSGYDGSYEFKSGATYPEEVPYVAMRVLMATFGVAMVPLGWYTAVELGMSRRACHLVALMVLCDVAWLCISRFILLDSMLLFFTFTTVFCLTKFNNQQYQSFSFDWWLWLSLTGFSIGCVSSVKWVGLFVTALVGLYTIEDLWDKFGNLRMTVKEQAWHWGARVGCLIILPILVYMASFKLHFLILNHSGPGDAQMSSLFQANLVGNDFASNPLDIAYGSKLTLKNMGWGGGLLHSHVQTYPVGSNQQQVTCYHYKDTNNDWIITPRWDQPDLDLHGEIEFLKDGDVIRLVHASTGRNLHSHNIPAPITKLNHEVSCYGNETIGDFHDYWVVEVVDDINRGSKQKFERIHSLTTRLRFKHQTLGCYLRAANKPLPEWGFKQIEVSCDKENNPSDTYTYWNVESHWNDRLPSGDMKLYRSPFLRDFWHLNVAMMTSNNALIPDPDKEDILASKPSDWPWLRLGLRMCGWGDAQTKYYLLGTPVIWWGSTASLIIGVAALGVYVLRAQRHYVDMEPREWDHFLYVGKIAMFGWLLHYAPFMIMGRVTYVHHYLPTLYFAVLMAAHLLDHFFFTSRRLSERAKWIIFGTVAFVIVATFWWFRGVAFGIDGPVNEHWGLQWRDTWNIYEL</sequence>
<dbReference type="PROSITE" id="PS50919">
    <property type="entry name" value="MIR"/>
    <property type="match status" value="3"/>
</dbReference>
<evidence type="ECO:0000256" key="9">
    <source>
        <dbReference type="ARBA" id="ARBA00022676"/>
    </source>
</evidence>
<evidence type="ECO:0000256" key="16">
    <source>
        <dbReference type="ARBA" id="ARBA00022989"/>
    </source>
</evidence>
<dbReference type="UniPathway" id="UPA00378"/>
<dbReference type="GO" id="GO:1990904">
    <property type="term" value="C:ribonucleoprotein complex"/>
    <property type="evidence" value="ECO:0007669"/>
    <property type="project" value="UniProtKB-KW"/>
</dbReference>
<evidence type="ECO:0000256" key="7">
    <source>
        <dbReference type="ARBA" id="ARBA00022552"/>
    </source>
</evidence>
<dbReference type="InterPro" id="IPR027005">
    <property type="entry name" value="PMT-like"/>
</dbReference>
<feature type="transmembrane region" description="Helical" evidence="23">
    <location>
        <begin position="1136"/>
        <end position="1153"/>
    </location>
</feature>
<feature type="transmembrane region" description="Helical" evidence="23">
    <location>
        <begin position="661"/>
        <end position="694"/>
    </location>
</feature>
<dbReference type="PROSITE" id="PS00566">
    <property type="entry name" value="FIBRILLARIN"/>
    <property type="match status" value="1"/>
</dbReference>
<dbReference type="SUPFAM" id="SSF82109">
    <property type="entry name" value="MIR domain"/>
    <property type="match status" value="1"/>
</dbReference>
<feature type="transmembrane region" description="Helical" evidence="23">
    <location>
        <begin position="1105"/>
        <end position="1124"/>
    </location>
</feature>
<evidence type="ECO:0000313" key="26">
    <source>
        <dbReference type="Proteomes" id="UP000298327"/>
    </source>
</evidence>
<evidence type="ECO:0000256" key="3">
    <source>
        <dbReference type="ARBA" id="ARBA00004922"/>
    </source>
</evidence>
<reference evidence="25 26" key="1">
    <citation type="submission" date="2019-02" db="EMBL/GenBank/DDBJ databases">
        <title>Genome sequencing of the rare red list fungi Dentipellis fragilis.</title>
        <authorList>
            <person name="Buettner E."/>
            <person name="Kellner H."/>
        </authorList>
    </citation>
    <scope>NUCLEOTIDE SEQUENCE [LARGE SCALE GENOMIC DNA]</scope>
    <source>
        <strain evidence="25 26">DSM 105465</strain>
    </source>
</reference>
<gene>
    <name evidence="25" type="ORF">EVG20_g1438</name>
</gene>
<evidence type="ECO:0000256" key="6">
    <source>
        <dbReference type="ARBA" id="ARBA00012839"/>
    </source>
</evidence>
<dbReference type="InterPro" id="IPR016093">
    <property type="entry name" value="MIR_motif"/>
</dbReference>
<dbReference type="EMBL" id="SEOQ01000046">
    <property type="protein sequence ID" value="TFY71551.1"/>
    <property type="molecule type" value="Genomic_DNA"/>
</dbReference>
<dbReference type="NCBIfam" id="NF003276">
    <property type="entry name" value="PRK04266.1-2"/>
    <property type="match status" value="1"/>
</dbReference>
<keyword evidence="8" id="KW-0489">Methyltransferase</keyword>
<comment type="similarity">
    <text evidence="4">Belongs to the glycosyltransferase 39 family.</text>
</comment>
<dbReference type="Pfam" id="PF01269">
    <property type="entry name" value="Fibrillarin"/>
    <property type="match status" value="1"/>
</dbReference>
<feature type="transmembrane region" description="Helical" evidence="23">
    <location>
        <begin position="578"/>
        <end position="599"/>
    </location>
</feature>
<comment type="pathway">
    <text evidence="3">Protein modification; protein glycosylation.</text>
</comment>
<evidence type="ECO:0000256" key="18">
    <source>
        <dbReference type="ARBA" id="ARBA00023242"/>
    </source>
</evidence>
<dbReference type="Pfam" id="PF02366">
    <property type="entry name" value="PMT"/>
    <property type="match status" value="1"/>
</dbReference>
<accession>A0A4Y9ZCM4</accession>
<keyword evidence="12 23" id="KW-0812">Transmembrane</keyword>
<keyword evidence="14" id="KW-0256">Endoplasmic reticulum</keyword>
<keyword evidence="26" id="KW-1185">Reference proteome</keyword>
<feature type="domain" description="MIR" evidence="24">
    <location>
        <begin position="901"/>
        <end position="959"/>
    </location>
</feature>
<keyword evidence="10" id="KW-0808">Transferase</keyword>
<dbReference type="FunFam" id="3.40.50.150:FF:000001">
    <property type="entry name" value="Fibrillarin like 1"/>
    <property type="match status" value="1"/>
</dbReference>
<dbReference type="GO" id="GO:0032259">
    <property type="term" value="P:methylation"/>
    <property type="evidence" value="ECO:0007669"/>
    <property type="project" value="UniProtKB-KW"/>
</dbReference>
<comment type="subcellular location">
    <subcellularLocation>
        <location evidence="1">Endoplasmic reticulum membrane</location>
        <topology evidence="1">Multi-pass membrane protein</topology>
    </subcellularLocation>
    <subcellularLocation>
        <location evidence="2">Nucleus</location>
        <location evidence="2">Nucleolus</location>
    </subcellularLocation>
</comment>
<keyword evidence="13" id="KW-0677">Repeat</keyword>
<feature type="region of interest" description="Disordered" evidence="22">
    <location>
        <begin position="464"/>
        <end position="484"/>
    </location>
</feature>
<evidence type="ECO:0000256" key="20">
    <source>
        <dbReference type="ARBA" id="ARBA00045085"/>
    </source>
</evidence>
<dbReference type="InterPro" id="IPR000692">
    <property type="entry name" value="Fibrillarin"/>
</dbReference>
<evidence type="ECO:0000313" key="25">
    <source>
        <dbReference type="EMBL" id="TFY71551.1"/>
    </source>
</evidence>
<dbReference type="PANTHER" id="PTHR10050:SF46">
    <property type="entry name" value="PROTEIN O-MANNOSYL-TRANSFERASE 2"/>
    <property type="match status" value="1"/>
</dbReference>
<keyword evidence="16 23" id="KW-1133">Transmembrane helix</keyword>
<evidence type="ECO:0000256" key="2">
    <source>
        <dbReference type="ARBA" id="ARBA00004604"/>
    </source>
</evidence>
<dbReference type="OrthoDB" id="292747at2759"/>
<evidence type="ECO:0000256" key="8">
    <source>
        <dbReference type="ARBA" id="ARBA00022603"/>
    </source>
</evidence>
<dbReference type="Pfam" id="PF16192">
    <property type="entry name" value="PMT_4TMC"/>
    <property type="match status" value="1"/>
</dbReference>
<protein>
    <recommendedName>
        <fullName evidence="6">dolichyl-phosphate-mannose--protein mannosyltransferase</fullName>
        <ecNumber evidence="6">2.4.1.109</ecNumber>
    </recommendedName>
</protein>
<feature type="transmembrane region" description="Helical" evidence="23">
    <location>
        <begin position="1037"/>
        <end position="1058"/>
    </location>
</feature>
<organism evidence="25 26">
    <name type="scientific">Dentipellis fragilis</name>
    <dbReference type="NCBI Taxonomy" id="205917"/>
    <lineage>
        <taxon>Eukaryota</taxon>
        <taxon>Fungi</taxon>
        <taxon>Dikarya</taxon>
        <taxon>Basidiomycota</taxon>
        <taxon>Agaricomycotina</taxon>
        <taxon>Agaricomycetes</taxon>
        <taxon>Russulales</taxon>
        <taxon>Hericiaceae</taxon>
        <taxon>Dentipellis</taxon>
    </lineage>
</organism>
<evidence type="ECO:0000256" key="22">
    <source>
        <dbReference type="SAM" id="MobiDB-lite"/>
    </source>
</evidence>
<dbReference type="InterPro" id="IPR020813">
    <property type="entry name" value="Fibrillarin_CS"/>
</dbReference>
<dbReference type="Proteomes" id="UP000298327">
    <property type="component" value="Unassembled WGS sequence"/>
</dbReference>
<dbReference type="STRING" id="205917.A0A4Y9ZCM4"/>
<dbReference type="PRINTS" id="PR00052">
    <property type="entry name" value="FIBRILLARIN"/>
</dbReference>
<dbReference type="GO" id="GO:0006364">
    <property type="term" value="P:rRNA processing"/>
    <property type="evidence" value="ECO:0007669"/>
    <property type="project" value="UniProtKB-KW"/>
</dbReference>
<evidence type="ECO:0000256" key="1">
    <source>
        <dbReference type="ARBA" id="ARBA00004477"/>
    </source>
</evidence>